<dbReference type="Pfam" id="PF04194">
    <property type="entry name" value="PDCD2_C"/>
    <property type="match status" value="1"/>
</dbReference>
<dbReference type="Ensembl" id="ENSCVAT00000027793.1">
    <property type="protein sequence ID" value="ENSCVAP00000018770.1"/>
    <property type="gene ID" value="ENSCVAG00000022071.1"/>
</dbReference>
<dbReference type="GeneTree" id="ENSGT00940000158339"/>
<evidence type="ECO:0000313" key="2">
    <source>
        <dbReference type="Ensembl" id="ENSCVAP00000018770.1"/>
    </source>
</evidence>
<accession>A0A3Q2G653</accession>
<organism evidence="2 3">
    <name type="scientific">Cyprinodon variegatus</name>
    <name type="common">Sheepshead minnow</name>
    <dbReference type="NCBI Taxonomy" id="28743"/>
    <lineage>
        <taxon>Eukaryota</taxon>
        <taxon>Metazoa</taxon>
        <taxon>Chordata</taxon>
        <taxon>Craniata</taxon>
        <taxon>Vertebrata</taxon>
        <taxon>Euteleostomi</taxon>
        <taxon>Actinopterygii</taxon>
        <taxon>Neopterygii</taxon>
        <taxon>Teleostei</taxon>
        <taxon>Neoteleostei</taxon>
        <taxon>Acanthomorphata</taxon>
        <taxon>Ovalentaria</taxon>
        <taxon>Atherinomorphae</taxon>
        <taxon>Cyprinodontiformes</taxon>
        <taxon>Cyprinodontidae</taxon>
        <taxon>Cyprinodon</taxon>
    </lineage>
</organism>
<dbReference type="RefSeq" id="XP_015252769.1">
    <property type="nucleotide sequence ID" value="XM_015397283.1"/>
</dbReference>
<dbReference type="CTD" id="84306"/>
<feature type="domain" description="Programmed cell death protein 2 C-terminal" evidence="1">
    <location>
        <begin position="229"/>
        <end position="334"/>
    </location>
</feature>
<dbReference type="InterPro" id="IPR007320">
    <property type="entry name" value="PDCD2_C"/>
</dbReference>
<protein>
    <submittedName>
        <fullName evidence="2">Programmed cell death 2-like</fullName>
    </submittedName>
</protein>
<dbReference type="AlphaFoldDB" id="A0A3Q2G653"/>
<dbReference type="OrthoDB" id="366284at2759"/>
<evidence type="ECO:0000313" key="3">
    <source>
        <dbReference type="Proteomes" id="UP000265020"/>
    </source>
</evidence>
<keyword evidence="3" id="KW-1185">Reference proteome</keyword>
<dbReference type="Proteomes" id="UP000265020">
    <property type="component" value="Unassembled WGS sequence"/>
</dbReference>
<dbReference type="GO" id="GO:0005737">
    <property type="term" value="C:cytoplasm"/>
    <property type="evidence" value="ECO:0007669"/>
    <property type="project" value="InterPro"/>
</dbReference>
<name>A0A3Q2G653_CYPVA</name>
<proteinExistence type="predicted"/>
<dbReference type="GeneID" id="107099232"/>
<dbReference type="PANTHER" id="PTHR46421">
    <property type="entry name" value="PROGRAMMED CELL DEATH PROTEIN 2-LIKE"/>
    <property type="match status" value="1"/>
</dbReference>
<dbReference type="STRING" id="28743.ENSCVAP00000018770"/>
<dbReference type="GO" id="GO:0006915">
    <property type="term" value="P:apoptotic process"/>
    <property type="evidence" value="ECO:0007669"/>
    <property type="project" value="TreeGrafter"/>
</dbReference>
<reference evidence="2" key="2">
    <citation type="submission" date="2025-09" db="UniProtKB">
        <authorList>
            <consortium name="Ensembl"/>
        </authorList>
    </citation>
    <scope>IDENTIFICATION</scope>
</reference>
<dbReference type="InterPro" id="IPR052815">
    <property type="entry name" value="PDCD2-like_regulator"/>
</dbReference>
<sequence length="343" mass="37701">MAEDQLLIGVSDGELDPRRFRSSVLTNKVGGQPDWPPVLAPRSPTCGCCGSPLALVVQVYCPLQGSSFHRILHLFGCCRPGCSGQQAGWTALRSQWVEAPCQPPPPQGALPSATDWCESADDWGMEEGGGAEELQDGGLRTEVGRPVSQMDVSSGLERLSLVEPKDVPVYRPLFISVLEESELGGEDDELEHAQQLLREYERREGVAVRGSDEGGGEEKYEKTKARHGDHVFSRFMKTISTCPQQILRYQRHGTPLFISKPPPSLSRLIPTCGSCGEPRVFELQLMPALVSLLQRTDGGAEDQLEFGTVLIYSCRASCWTVGSESPVEEFCWVQSDPDQHLFK</sequence>
<dbReference type="OMA" id="MPGPWAD"/>
<reference evidence="2" key="1">
    <citation type="submission" date="2025-08" db="UniProtKB">
        <authorList>
            <consortium name="Ensembl"/>
        </authorList>
    </citation>
    <scope>IDENTIFICATION</scope>
</reference>
<evidence type="ECO:0000259" key="1">
    <source>
        <dbReference type="Pfam" id="PF04194"/>
    </source>
</evidence>
<dbReference type="PANTHER" id="PTHR46421:SF1">
    <property type="entry name" value="PROGRAMMED CELL DEATH PROTEIN 2-LIKE"/>
    <property type="match status" value="1"/>
</dbReference>
<dbReference type="KEGG" id="cvg:107099232"/>